<evidence type="ECO:0000256" key="1">
    <source>
        <dbReference type="SAM" id="MobiDB-lite"/>
    </source>
</evidence>
<feature type="compositionally biased region" description="Gly residues" evidence="1">
    <location>
        <begin position="114"/>
        <end position="125"/>
    </location>
</feature>
<dbReference type="EMBL" id="JBEPAZ010000010">
    <property type="protein sequence ID" value="MER6429042.1"/>
    <property type="molecule type" value="Genomic_DNA"/>
</dbReference>
<name>A0ABV1U5R7_9ACTN</name>
<reference evidence="2 3" key="1">
    <citation type="submission" date="2024-06" db="EMBL/GenBank/DDBJ databases">
        <title>The Natural Products Discovery Center: Release of the First 8490 Sequenced Strains for Exploring Actinobacteria Biosynthetic Diversity.</title>
        <authorList>
            <person name="Kalkreuter E."/>
            <person name="Kautsar S.A."/>
            <person name="Yang D."/>
            <person name="Bader C.D."/>
            <person name="Teijaro C.N."/>
            <person name="Fluegel L."/>
            <person name="Davis C.M."/>
            <person name="Simpson J.R."/>
            <person name="Lauterbach L."/>
            <person name="Steele A.D."/>
            <person name="Gui C."/>
            <person name="Meng S."/>
            <person name="Li G."/>
            <person name="Viehrig K."/>
            <person name="Ye F."/>
            <person name="Su P."/>
            <person name="Kiefer A.F."/>
            <person name="Nichols A."/>
            <person name="Cepeda A.J."/>
            <person name="Yan W."/>
            <person name="Fan B."/>
            <person name="Jiang Y."/>
            <person name="Adhikari A."/>
            <person name="Zheng C.-J."/>
            <person name="Schuster L."/>
            <person name="Cowan T.M."/>
            <person name="Smanski M.J."/>
            <person name="Chevrette M.G."/>
            <person name="De Carvalho L.P.S."/>
            <person name="Shen B."/>
        </authorList>
    </citation>
    <scope>NUCLEOTIDE SEQUENCE [LARGE SCALE GENOMIC DNA]</scope>
    <source>
        <strain evidence="2 3">NPDC001166</strain>
    </source>
</reference>
<feature type="region of interest" description="Disordered" evidence="1">
    <location>
        <begin position="110"/>
        <end position="130"/>
    </location>
</feature>
<sequence>MSADLGTLTAAAERWDGMAGEFAKQERAYRTGVYGVCAGPAAWAGMSAEAAHGRFAVTLEEFACAQTEARAVASLLRDAHAQFVDLKGRLTAVRREAAAAGLRVSERGLVSADPGGGHASGSGGGHEPDVHSWQARIDKAVRDVTDADTGVRTALTAVVVGSGPSAGGRGFNGGALGDVEKYEAVEADRLLARLSRGAHLSDRELAELERTFRDNAADVEFSRTLLDGLGADGTIRLTNQLNDLLQVRDGPGGTSPRACSAIESGLADSLATATRDTHSDWYRRWRAEMREAGTERAATDAQGARLDRAVGYQSLVTLMRHGHGHGHGYAPGMLEDLTDDMIAAERREPGIWRLKGTYAGRHDGWFANDPVDGALGLMSRDPGTAAHYLSDEGRMTYLMKDRNWDVTLHVREGLTATRYVAGPDADDRAGLGAALQAAATGIDPSDRHAHYVSHGAPNEAVFRSALHQLADRGDEFPASLRRPMANILVNHGATVHASMSEIDIAHSPLDQGELFEVTKQVSKDEGAYGALNGGLNQAMVSTIHADHGHSADSLTRAGRTVGFLEEARLQAQGDPKTAEFEAKPLFDKAISYIPVASDDVQAGFDYVTDKWLEDEQERLDEKQADANFQAYSARNGQLMALAAEWQKTHHVTDPGYFNPREEISDSADAGIGHARGVSGERPR</sequence>
<dbReference type="RefSeq" id="WP_352063646.1">
    <property type="nucleotide sequence ID" value="NZ_JBEPAZ010000010.1"/>
</dbReference>
<accession>A0ABV1U5R7</accession>
<comment type="caution">
    <text evidence="2">The sequence shown here is derived from an EMBL/GenBank/DDBJ whole genome shotgun (WGS) entry which is preliminary data.</text>
</comment>
<evidence type="ECO:0000313" key="2">
    <source>
        <dbReference type="EMBL" id="MER6429042.1"/>
    </source>
</evidence>
<evidence type="ECO:0000313" key="3">
    <source>
        <dbReference type="Proteomes" id="UP001470023"/>
    </source>
</evidence>
<proteinExistence type="predicted"/>
<organism evidence="2 3">
    <name type="scientific">Streptomyces sp. 900105245</name>
    <dbReference type="NCBI Taxonomy" id="3154379"/>
    <lineage>
        <taxon>Bacteria</taxon>
        <taxon>Bacillati</taxon>
        <taxon>Actinomycetota</taxon>
        <taxon>Actinomycetes</taxon>
        <taxon>Kitasatosporales</taxon>
        <taxon>Streptomycetaceae</taxon>
        <taxon>Streptomyces</taxon>
    </lineage>
</organism>
<feature type="region of interest" description="Disordered" evidence="1">
    <location>
        <begin position="658"/>
        <end position="683"/>
    </location>
</feature>
<dbReference type="Proteomes" id="UP001470023">
    <property type="component" value="Unassembled WGS sequence"/>
</dbReference>
<keyword evidence="3" id="KW-1185">Reference proteome</keyword>
<gene>
    <name evidence="2" type="ORF">ABT272_15015</name>
</gene>
<protein>
    <submittedName>
        <fullName evidence="2">Uncharacterized protein</fullName>
    </submittedName>
</protein>